<dbReference type="RefSeq" id="WP_380718246.1">
    <property type="nucleotide sequence ID" value="NZ_JBHSGI010000024.1"/>
</dbReference>
<proteinExistence type="predicted"/>
<keyword evidence="3" id="KW-1185">Reference proteome</keyword>
<evidence type="ECO:0000256" key="1">
    <source>
        <dbReference type="SAM" id="SignalP"/>
    </source>
</evidence>
<feature type="chain" id="PRO_5046359906" evidence="1">
    <location>
        <begin position="20"/>
        <end position="308"/>
    </location>
</feature>
<keyword evidence="1" id="KW-0732">Signal</keyword>
<dbReference type="Proteomes" id="UP001595973">
    <property type="component" value="Unassembled WGS sequence"/>
</dbReference>
<name>A0ABV9KIP3_9RHOB</name>
<accession>A0ABV9KIP3</accession>
<protein>
    <submittedName>
        <fullName evidence="2">Uncharacterized protein</fullName>
    </submittedName>
</protein>
<dbReference type="EMBL" id="JBHSGI010000024">
    <property type="protein sequence ID" value="MFC4669833.1"/>
    <property type="molecule type" value="Genomic_DNA"/>
</dbReference>
<comment type="caution">
    <text evidence="2">The sequence shown here is derived from an EMBL/GenBank/DDBJ whole genome shotgun (WGS) entry which is preliminary data.</text>
</comment>
<gene>
    <name evidence="2" type="ORF">ACFO5X_14815</name>
</gene>
<reference evidence="3" key="1">
    <citation type="journal article" date="2019" name="Int. J. Syst. Evol. Microbiol.">
        <title>The Global Catalogue of Microorganisms (GCM) 10K type strain sequencing project: providing services to taxonomists for standard genome sequencing and annotation.</title>
        <authorList>
            <consortium name="The Broad Institute Genomics Platform"/>
            <consortium name="The Broad Institute Genome Sequencing Center for Infectious Disease"/>
            <person name="Wu L."/>
            <person name="Ma J."/>
        </authorList>
    </citation>
    <scope>NUCLEOTIDE SEQUENCE [LARGE SCALE GENOMIC DNA]</scope>
    <source>
        <strain evidence="3">CGMCC 4.7283</strain>
    </source>
</reference>
<feature type="signal peptide" evidence="1">
    <location>
        <begin position="1"/>
        <end position="19"/>
    </location>
</feature>
<evidence type="ECO:0000313" key="2">
    <source>
        <dbReference type="EMBL" id="MFC4669833.1"/>
    </source>
</evidence>
<sequence length="308" mass="35117">MLRFALLAALTLIAGAGRAQMVTHEVMDRQGFDREIVAYTIDVPRDWQVEGQILWQKPCSGNDLYELVLTARSPDGRTGVRVVPGHQILWTEAILAGLDPYLEAQMKVQVEADRNRLRTQWQGSNCHVGLVRDAESLVQNFVLAQRPGAQVLKRTPNEALRAQYAQMAGGTQVPGSSVAYDAFTLELTYRLGGGPVIERVGFSWYMFQSELRDSNMYALNQHTVVNAMQLEWVAVERQAADEALIKQIAASFRANPEWQRKVGEVQQKLAEQRRQANEQTAQQRERDRIQRELLNDQQHQRFLDYIRQ</sequence>
<organism evidence="2 3">
    <name type="scientific">Seohaeicola nanhaiensis</name>
    <dbReference type="NCBI Taxonomy" id="1387282"/>
    <lineage>
        <taxon>Bacteria</taxon>
        <taxon>Pseudomonadati</taxon>
        <taxon>Pseudomonadota</taxon>
        <taxon>Alphaproteobacteria</taxon>
        <taxon>Rhodobacterales</taxon>
        <taxon>Roseobacteraceae</taxon>
        <taxon>Seohaeicola</taxon>
    </lineage>
</organism>
<evidence type="ECO:0000313" key="3">
    <source>
        <dbReference type="Proteomes" id="UP001595973"/>
    </source>
</evidence>